<proteinExistence type="predicted"/>
<protein>
    <recommendedName>
        <fullName evidence="3">Aromatic hydrocarbon degradation protein</fullName>
    </recommendedName>
</protein>
<name>A0ABT8W8G2_9FLAO</name>
<comment type="caution">
    <text evidence="1">The sequence shown here is derived from an EMBL/GenBank/DDBJ whole genome shotgun (WGS) entry which is preliminary data.</text>
</comment>
<keyword evidence="2" id="KW-1185">Reference proteome</keyword>
<dbReference type="SUPFAM" id="SSF56935">
    <property type="entry name" value="Porins"/>
    <property type="match status" value="1"/>
</dbReference>
<evidence type="ECO:0000313" key="2">
    <source>
        <dbReference type="Proteomes" id="UP001176883"/>
    </source>
</evidence>
<evidence type="ECO:0000313" key="1">
    <source>
        <dbReference type="EMBL" id="MDO5969422.1"/>
    </source>
</evidence>
<organism evidence="1 2">
    <name type="scientific">Flavivirga aquimarina</name>
    <dbReference type="NCBI Taxonomy" id="2027862"/>
    <lineage>
        <taxon>Bacteria</taxon>
        <taxon>Pseudomonadati</taxon>
        <taxon>Bacteroidota</taxon>
        <taxon>Flavobacteriia</taxon>
        <taxon>Flavobacteriales</taxon>
        <taxon>Flavobacteriaceae</taxon>
        <taxon>Flavivirga</taxon>
    </lineage>
</organism>
<dbReference type="RefSeq" id="WP_303277113.1">
    <property type="nucleotide sequence ID" value="NZ_JAUOEK010000071.1"/>
</dbReference>
<evidence type="ECO:0008006" key="3">
    <source>
        <dbReference type="Google" id="ProtNLM"/>
    </source>
</evidence>
<dbReference type="EMBL" id="JAUOEK010000071">
    <property type="protein sequence ID" value="MDO5969422.1"/>
    <property type="molecule type" value="Genomic_DNA"/>
</dbReference>
<reference evidence="1" key="1">
    <citation type="submission" date="2023-07" db="EMBL/GenBank/DDBJ databases">
        <title>Two novel species in the genus Flavivirga.</title>
        <authorList>
            <person name="Kwon K."/>
        </authorList>
    </citation>
    <scope>NUCLEOTIDE SEQUENCE</scope>
    <source>
        <strain evidence="1">KCTC 52353</strain>
    </source>
</reference>
<dbReference type="Gene3D" id="2.40.160.60">
    <property type="entry name" value="Outer membrane protein transport protein (OMPP1/FadL/TodX)"/>
    <property type="match status" value="1"/>
</dbReference>
<dbReference type="Proteomes" id="UP001176883">
    <property type="component" value="Unassembled WGS sequence"/>
</dbReference>
<sequence length="422" mass="46816">MTTKHILYYFFFLLVSIETIAQTNSLSNSPYSLYGLGQINEINTGKINGLGKSGIAIPSTTFINNSNPASFASIPLKSFFYDFGFKAETNILTENGRKSSNIIANFSNIAIAFPLSEKSGVGITLIPYTSVGYTLNDIESNIEGSTYSFNSDIEGTGGINNLKLNYGYAINNKLRLGITGTVLFGQITQTQTNYIPITSNNTVSTSIISLYDENYYSGVRLGSGLQYDVLNNMSLGAIVNLPTSLSGDKERVASSSTETLENSISSNNLDIDDFKLPLEFGFGFQSKFKKFFSFNLDYKKSLWDNTNQSDQLGTYVNQDFLGLGLQYSAKKQASKFFKNLEYRAGFNYDNGNLEVNKQRVKNYAINLGIGMPLNSYSNSMINIGYSYGNKGQINNGLIKENYHLLSINLSFEGKWFQKRKID</sequence>
<gene>
    <name evidence="1" type="ORF">Q4Q35_06350</name>
</gene>
<accession>A0ABT8W8G2</accession>